<evidence type="ECO:0000259" key="13">
    <source>
        <dbReference type="SMART" id="SM00642"/>
    </source>
</evidence>
<feature type="compositionally biased region" description="Basic residues" evidence="12">
    <location>
        <begin position="766"/>
        <end position="777"/>
    </location>
</feature>
<comment type="function">
    <text evidence="2 10">Catalyzes the formation of the alpha-1,6-glucosidic linkages in glycogen by scission of a 1,4-alpha-linked oligosaccharide from growing alpha-1,4-glucan chains and the subsequent attachment of the oligosaccharide to the alpha-1,6 position.</text>
</comment>
<organism evidence="14 15">
    <name type="scientific">Rhodovulum sulfidophilum</name>
    <name type="common">Rhodobacter sulfidophilus</name>
    <dbReference type="NCBI Taxonomy" id="35806"/>
    <lineage>
        <taxon>Bacteria</taxon>
        <taxon>Pseudomonadati</taxon>
        <taxon>Pseudomonadota</taxon>
        <taxon>Alphaproteobacteria</taxon>
        <taxon>Rhodobacterales</taxon>
        <taxon>Paracoccaceae</taxon>
        <taxon>Rhodovulum</taxon>
    </lineage>
</organism>
<dbReference type="FunFam" id="2.60.40.10:FF:000169">
    <property type="entry name" value="1,4-alpha-glucan branching enzyme GlgB"/>
    <property type="match status" value="1"/>
</dbReference>
<dbReference type="InterPro" id="IPR014756">
    <property type="entry name" value="Ig_E-set"/>
</dbReference>
<dbReference type="InterPro" id="IPR054169">
    <property type="entry name" value="GlgB_N"/>
</dbReference>
<dbReference type="Pfam" id="PF00128">
    <property type="entry name" value="Alpha-amylase"/>
    <property type="match status" value="1"/>
</dbReference>
<keyword evidence="8 10" id="KW-0320">Glycogen biosynthesis</keyword>
<dbReference type="PIRSF" id="PIRSF000463">
    <property type="entry name" value="GlgB"/>
    <property type="match status" value="1"/>
</dbReference>
<evidence type="ECO:0000256" key="8">
    <source>
        <dbReference type="ARBA" id="ARBA00023056"/>
    </source>
</evidence>
<evidence type="ECO:0000313" key="14">
    <source>
        <dbReference type="EMBL" id="PZQ49324.1"/>
    </source>
</evidence>
<dbReference type="Pfam" id="PF22019">
    <property type="entry name" value="GlgB_N"/>
    <property type="match status" value="1"/>
</dbReference>
<dbReference type="GO" id="GO:0043169">
    <property type="term" value="F:cation binding"/>
    <property type="evidence" value="ECO:0007669"/>
    <property type="project" value="InterPro"/>
</dbReference>
<dbReference type="CDD" id="cd02855">
    <property type="entry name" value="E_set_GBE_prok_N"/>
    <property type="match status" value="1"/>
</dbReference>
<evidence type="ECO:0000313" key="15">
    <source>
        <dbReference type="Proteomes" id="UP000249185"/>
    </source>
</evidence>
<dbReference type="Gene3D" id="2.60.40.1180">
    <property type="entry name" value="Golgi alpha-mannosidase II"/>
    <property type="match status" value="1"/>
</dbReference>
<keyword evidence="6 10" id="KW-0328">Glycosyltransferase</keyword>
<comment type="pathway">
    <text evidence="3 10">Glycan biosynthesis; glycogen biosynthesis.</text>
</comment>
<dbReference type="EMBL" id="QFPW01000008">
    <property type="protein sequence ID" value="PZQ49324.1"/>
    <property type="molecule type" value="Genomic_DNA"/>
</dbReference>
<keyword evidence="7 10" id="KW-0808">Transferase</keyword>
<dbReference type="GO" id="GO:0005829">
    <property type="term" value="C:cytosol"/>
    <property type="evidence" value="ECO:0007669"/>
    <property type="project" value="TreeGrafter"/>
</dbReference>
<proteinExistence type="inferred from homology"/>
<dbReference type="InterPro" id="IPR017853">
    <property type="entry name" value="GH"/>
</dbReference>
<evidence type="ECO:0000256" key="10">
    <source>
        <dbReference type="HAMAP-Rule" id="MF_00685"/>
    </source>
</evidence>
<dbReference type="NCBIfam" id="NF008967">
    <property type="entry name" value="PRK12313.1"/>
    <property type="match status" value="1"/>
</dbReference>
<dbReference type="GO" id="GO:0004553">
    <property type="term" value="F:hydrolase activity, hydrolyzing O-glycosyl compounds"/>
    <property type="evidence" value="ECO:0007669"/>
    <property type="project" value="InterPro"/>
</dbReference>
<feature type="region of interest" description="Disordered" evidence="12">
    <location>
        <begin position="747"/>
        <end position="777"/>
    </location>
</feature>
<dbReference type="Pfam" id="PF02922">
    <property type="entry name" value="CBM_48"/>
    <property type="match status" value="1"/>
</dbReference>
<dbReference type="InterPro" id="IPR013783">
    <property type="entry name" value="Ig-like_fold"/>
</dbReference>
<dbReference type="AlphaFoldDB" id="A0A2W5N8G1"/>
<dbReference type="SUPFAM" id="SSF81296">
    <property type="entry name" value="E set domains"/>
    <property type="match status" value="1"/>
</dbReference>
<dbReference type="Proteomes" id="UP000249185">
    <property type="component" value="Unassembled WGS sequence"/>
</dbReference>
<dbReference type="HAMAP" id="MF_00685">
    <property type="entry name" value="GlgB"/>
    <property type="match status" value="1"/>
</dbReference>
<reference evidence="14 15" key="1">
    <citation type="submission" date="2017-08" db="EMBL/GenBank/DDBJ databases">
        <title>Infants hospitalized years apart are colonized by the same room-sourced microbial strains.</title>
        <authorList>
            <person name="Brooks B."/>
            <person name="Olm M.R."/>
            <person name="Firek B.A."/>
            <person name="Baker R."/>
            <person name="Thomas B.C."/>
            <person name="Morowitz M.J."/>
            <person name="Banfield J.F."/>
        </authorList>
    </citation>
    <scope>NUCLEOTIDE SEQUENCE [LARGE SCALE GENOMIC DNA]</scope>
    <source>
        <strain evidence="14">S2_005_002_R2_34</strain>
    </source>
</reference>
<sequence>MGEASIVETPTPRAASNRKRNEAPTLPRAEIEAIIEGRHGDPFAVLGPHEVGARLHSRAFVAGADTLVAETLAGAPAGELARVHPAGYFEGFLTIPERQPLRYRARNAGGEWLVVDPYSFGPVLGPMDDYYIREGSHLRLFDKMGAHPISHEGAEGVHFSVWAPNAARVSVVGPFNSWDGRRHVMRLRRDTGIWEIFLPGVHCGEPYKYEILGPDGTPQPLKADPFARAAELRPATASLVAPWLDHEWGDAAHRDFWARADPRRQPIAIYEVHPGSWKRGADGAFLSWDALADELIPYVVDMGFTHIEFLPISEHPYDPSWGYQTTGLYAPSSRFGPPEGFARFVDGAHRAGIGVLLDWVPAHFPTDAHGLAHFDGTALYEHADPRQGFHPDWNTAIYNFGRQEVSAYLVNNALYWSEVFHVDGLRVDAVASMLYLDYSRRAGEWIPNRLGGRENLEAVEFLRATNKAVYGSHPGTITIAEESTSWPKVSAPVHEGGLGFGFKWSMGFMHDSLRYFQRDPVYRGFHHNDLTFGMLYAYSENYVLPISHDEVVHGKGSLLGKMPGDPWQKFANLRAYLAYMWAYPGKKLLFMGQEFGQGAEWAESRGLDWWQLDLAEHRGVQSLVRDLNAAYRGKPAMHARDCEGEGFRWLIPDDSRNSVYAWVRMAPGENTVAVICNLTPAMHDHYRVPLPLAGRWREIINTDAGDYGGTGKGNLGGVDALEDAEGIGARMILPPLSVLWLEHAPEERASGAKAPGAARPETRAKAAPRRAARRSAK</sequence>
<evidence type="ECO:0000256" key="7">
    <source>
        <dbReference type="ARBA" id="ARBA00022679"/>
    </source>
</evidence>
<dbReference type="InterPro" id="IPR004193">
    <property type="entry name" value="Glyco_hydro_13_N"/>
</dbReference>
<dbReference type="GO" id="GO:0005978">
    <property type="term" value="P:glycogen biosynthetic process"/>
    <property type="evidence" value="ECO:0007669"/>
    <property type="project" value="UniProtKB-UniRule"/>
</dbReference>
<dbReference type="Gene3D" id="3.20.20.80">
    <property type="entry name" value="Glycosidases"/>
    <property type="match status" value="1"/>
</dbReference>
<protein>
    <recommendedName>
        <fullName evidence="10">1,4-alpha-glucan branching enzyme GlgB</fullName>
        <ecNumber evidence="10">2.4.1.18</ecNumber>
    </recommendedName>
    <alternativeName>
        <fullName evidence="10">1,4-alpha-D-glucan:1,4-alpha-D-glucan 6-glucosyl-transferase</fullName>
    </alternativeName>
    <alternativeName>
        <fullName evidence="10">Alpha-(1-&gt;4)-glucan branching enzyme</fullName>
    </alternativeName>
    <alternativeName>
        <fullName evidence="10">Glycogen branching enzyme</fullName>
        <shortName evidence="10">BE</shortName>
    </alternativeName>
</protein>
<feature type="region of interest" description="Disordered" evidence="12">
    <location>
        <begin position="1"/>
        <end position="25"/>
    </location>
</feature>
<dbReference type="PANTHER" id="PTHR43651:SF3">
    <property type="entry name" value="1,4-ALPHA-GLUCAN-BRANCHING ENZYME"/>
    <property type="match status" value="1"/>
</dbReference>
<dbReference type="FunFam" id="2.60.40.1180:FF:000002">
    <property type="entry name" value="1,4-alpha-glucan branching enzyme GlgB"/>
    <property type="match status" value="1"/>
</dbReference>
<dbReference type="InterPro" id="IPR037439">
    <property type="entry name" value="Branching_enzy"/>
</dbReference>
<evidence type="ECO:0000256" key="3">
    <source>
        <dbReference type="ARBA" id="ARBA00004964"/>
    </source>
</evidence>
<dbReference type="SUPFAM" id="SSF51445">
    <property type="entry name" value="(Trans)glycosidases"/>
    <property type="match status" value="1"/>
</dbReference>
<comment type="caution">
    <text evidence="14">The sequence shown here is derived from an EMBL/GenBank/DDBJ whole genome shotgun (WGS) entry which is preliminary data.</text>
</comment>
<evidence type="ECO:0000256" key="9">
    <source>
        <dbReference type="ARBA" id="ARBA00023277"/>
    </source>
</evidence>
<feature type="active site" description="Nucleophile" evidence="10 11">
    <location>
        <position position="428"/>
    </location>
</feature>
<comment type="similarity">
    <text evidence="4 10">Belongs to the glycosyl hydrolase 13 family. GlgB subfamily.</text>
</comment>
<accession>A0A2W5N8G1</accession>
<dbReference type="InterPro" id="IPR006048">
    <property type="entry name" value="A-amylase/branching_C"/>
</dbReference>
<comment type="catalytic activity">
    <reaction evidence="1 10">
        <text>Transfers a segment of a (1-&gt;4)-alpha-D-glucan chain to a primary hydroxy group in a similar glucan chain.</text>
        <dbReference type="EC" id="2.4.1.18"/>
    </reaction>
</comment>
<evidence type="ECO:0000256" key="12">
    <source>
        <dbReference type="SAM" id="MobiDB-lite"/>
    </source>
</evidence>
<dbReference type="NCBIfam" id="NF003811">
    <property type="entry name" value="PRK05402.1"/>
    <property type="match status" value="1"/>
</dbReference>
<evidence type="ECO:0000256" key="2">
    <source>
        <dbReference type="ARBA" id="ARBA00002953"/>
    </source>
</evidence>
<keyword evidence="5 10" id="KW-0321">Glycogen metabolism</keyword>
<dbReference type="NCBIfam" id="TIGR01515">
    <property type="entry name" value="branching_enzym"/>
    <property type="match status" value="1"/>
</dbReference>
<evidence type="ECO:0000256" key="11">
    <source>
        <dbReference type="PIRSR" id="PIRSR000463-1"/>
    </source>
</evidence>
<dbReference type="SUPFAM" id="SSF51011">
    <property type="entry name" value="Glycosyl hydrolase domain"/>
    <property type="match status" value="1"/>
</dbReference>
<comment type="subunit">
    <text evidence="10">Monomer.</text>
</comment>
<dbReference type="Gene3D" id="2.60.40.10">
    <property type="entry name" value="Immunoglobulins"/>
    <property type="match status" value="1"/>
</dbReference>
<dbReference type="InterPro" id="IPR013780">
    <property type="entry name" value="Glyco_hydro_b"/>
</dbReference>
<keyword evidence="9 10" id="KW-0119">Carbohydrate metabolism</keyword>
<feature type="active site" description="Proton donor" evidence="10 11">
    <location>
        <position position="481"/>
    </location>
</feature>
<evidence type="ECO:0000256" key="5">
    <source>
        <dbReference type="ARBA" id="ARBA00022600"/>
    </source>
</evidence>
<dbReference type="InterPro" id="IPR044143">
    <property type="entry name" value="GlgB_N_E_set_prok"/>
</dbReference>
<dbReference type="InterPro" id="IPR006407">
    <property type="entry name" value="GlgB"/>
</dbReference>
<dbReference type="CDD" id="cd11322">
    <property type="entry name" value="AmyAc_Glg_BE"/>
    <property type="match status" value="1"/>
</dbReference>
<evidence type="ECO:0000256" key="6">
    <source>
        <dbReference type="ARBA" id="ARBA00022676"/>
    </source>
</evidence>
<evidence type="ECO:0000256" key="1">
    <source>
        <dbReference type="ARBA" id="ARBA00000826"/>
    </source>
</evidence>
<gene>
    <name evidence="10" type="primary">glgB</name>
    <name evidence="14" type="ORF">DI556_12150</name>
</gene>
<dbReference type="PANTHER" id="PTHR43651">
    <property type="entry name" value="1,4-ALPHA-GLUCAN-BRANCHING ENZYME"/>
    <property type="match status" value="1"/>
</dbReference>
<name>A0A2W5N8G1_RHOSU</name>
<dbReference type="GO" id="GO:0003844">
    <property type="term" value="F:1,4-alpha-glucan branching enzyme activity"/>
    <property type="evidence" value="ECO:0007669"/>
    <property type="project" value="UniProtKB-UniRule"/>
</dbReference>
<feature type="domain" description="Glycosyl hydrolase family 13 catalytic" evidence="13">
    <location>
        <begin position="271"/>
        <end position="625"/>
    </location>
</feature>
<dbReference type="SMART" id="SM00642">
    <property type="entry name" value="Aamy"/>
    <property type="match status" value="1"/>
</dbReference>
<evidence type="ECO:0000256" key="4">
    <source>
        <dbReference type="ARBA" id="ARBA00009000"/>
    </source>
</evidence>
<dbReference type="UniPathway" id="UPA00164"/>
<dbReference type="InterPro" id="IPR006047">
    <property type="entry name" value="GH13_cat_dom"/>
</dbReference>
<dbReference type="Pfam" id="PF02806">
    <property type="entry name" value="Alpha-amylase_C"/>
    <property type="match status" value="1"/>
</dbReference>
<dbReference type="FunFam" id="3.20.20.80:FF:000003">
    <property type="entry name" value="1,4-alpha-glucan branching enzyme GlgB"/>
    <property type="match status" value="1"/>
</dbReference>
<dbReference type="EC" id="2.4.1.18" evidence="10"/>